<name>A0A5A7PMQ0_STRAF</name>
<keyword evidence="2" id="KW-0963">Cytoplasm</keyword>
<dbReference type="GO" id="GO:0000922">
    <property type="term" value="C:spindle pole"/>
    <property type="evidence" value="ECO:0007669"/>
    <property type="project" value="TreeGrafter"/>
</dbReference>
<gene>
    <name evidence="6" type="ORF">STAS_10065</name>
</gene>
<dbReference type="GO" id="GO:0051295">
    <property type="term" value="P:establishment of meiotic spindle localization"/>
    <property type="evidence" value="ECO:0007669"/>
    <property type="project" value="TreeGrafter"/>
</dbReference>
<sequence length="140" mass="15418">MATELSQKCCEELVAAGAIGTLLKLIRSVSRSIPVHQVLKHALSTLRNLARYPAVAEILVESHGCMETVVVEFLRNKEEGYFIASELLKGICGIENGVNAIRKSPAHLKSNRKGRNLVGRENAEMRLREVVKLLKLLTSA</sequence>
<evidence type="ECO:0000313" key="6">
    <source>
        <dbReference type="EMBL" id="GER33898.1"/>
    </source>
</evidence>
<evidence type="ECO:0000256" key="3">
    <source>
        <dbReference type="ARBA" id="ARBA00022737"/>
    </source>
</evidence>
<dbReference type="GO" id="GO:0005516">
    <property type="term" value="F:calmodulin binding"/>
    <property type="evidence" value="ECO:0007669"/>
    <property type="project" value="UniProtKB-KW"/>
</dbReference>
<dbReference type="InterPro" id="IPR016024">
    <property type="entry name" value="ARM-type_fold"/>
</dbReference>
<keyword evidence="7" id="KW-1185">Reference proteome</keyword>
<accession>A0A5A7PMQ0</accession>
<dbReference type="SUPFAM" id="SSF48371">
    <property type="entry name" value="ARM repeat"/>
    <property type="match status" value="1"/>
</dbReference>
<dbReference type="GO" id="GO:0005737">
    <property type="term" value="C:cytoplasm"/>
    <property type="evidence" value="ECO:0007669"/>
    <property type="project" value="UniProtKB-SubCell"/>
</dbReference>
<dbReference type="Proteomes" id="UP000325081">
    <property type="component" value="Unassembled WGS sequence"/>
</dbReference>
<comment type="caution">
    <text evidence="6">The sequence shown here is derived from an EMBL/GenBank/DDBJ whole genome shotgun (WGS) entry which is preliminary data.</text>
</comment>
<dbReference type="PANTHER" id="PTHR22706:SF1">
    <property type="entry name" value="ASSEMBLY FACTOR FOR SPINDLE MICROTUBULES"/>
    <property type="match status" value="1"/>
</dbReference>
<evidence type="ECO:0000256" key="5">
    <source>
        <dbReference type="PROSITE-ProRule" id="PRU00259"/>
    </source>
</evidence>
<dbReference type="AlphaFoldDB" id="A0A5A7PMQ0"/>
<comment type="subcellular location">
    <subcellularLocation>
        <location evidence="1">Cytoplasm</location>
    </subcellularLocation>
</comment>
<dbReference type="InterPro" id="IPR051185">
    <property type="entry name" value="ASPM"/>
</dbReference>
<dbReference type="Gene3D" id="1.25.10.10">
    <property type="entry name" value="Leucine-rich Repeat Variant"/>
    <property type="match status" value="1"/>
</dbReference>
<evidence type="ECO:0000256" key="2">
    <source>
        <dbReference type="ARBA" id="ARBA00022490"/>
    </source>
</evidence>
<dbReference type="InterPro" id="IPR000225">
    <property type="entry name" value="Armadillo"/>
</dbReference>
<evidence type="ECO:0000256" key="4">
    <source>
        <dbReference type="ARBA" id="ARBA00022860"/>
    </source>
</evidence>
<keyword evidence="3" id="KW-0677">Repeat</keyword>
<feature type="repeat" description="ARM" evidence="5">
    <location>
        <begin position="17"/>
        <end position="64"/>
    </location>
</feature>
<reference evidence="7" key="1">
    <citation type="journal article" date="2019" name="Curr. Biol.">
        <title>Genome Sequence of Striga asiatica Provides Insight into the Evolution of Plant Parasitism.</title>
        <authorList>
            <person name="Yoshida S."/>
            <person name="Kim S."/>
            <person name="Wafula E.K."/>
            <person name="Tanskanen J."/>
            <person name="Kim Y.M."/>
            <person name="Honaas L."/>
            <person name="Yang Z."/>
            <person name="Spallek T."/>
            <person name="Conn C.E."/>
            <person name="Ichihashi Y."/>
            <person name="Cheong K."/>
            <person name="Cui S."/>
            <person name="Der J.P."/>
            <person name="Gundlach H."/>
            <person name="Jiao Y."/>
            <person name="Hori C."/>
            <person name="Ishida J.K."/>
            <person name="Kasahara H."/>
            <person name="Kiba T."/>
            <person name="Kim M.S."/>
            <person name="Koo N."/>
            <person name="Laohavisit A."/>
            <person name="Lee Y.H."/>
            <person name="Lumba S."/>
            <person name="McCourt P."/>
            <person name="Mortimer J.C."/>
            <person name="Mutuku J.M."/>
            <person name="Nomura T."/>
            <person name="Sasaki-Sekimoto Y."/>
            <person name="Seto Y."/>
            <person name="Wang Y."/>
            <person name="Wakatake T."/>
            <person name="Sakakibara H."/>
            <person name="Demura T."/>
            <person name="Yamaguchi S."/>
            <person name="Yoneyama K."/>
            <person name="Manabe R.I."/>
            <person name="Nelson D.C."/>
            <person name="Schulman A.H."/>
            <person name="Timko M.P."/>
            <person name="dePamphilis C.W."/>
            <person name="Choi D."/>
            <person name="Shirasu K."/>
        </authorList>
    </citation>
    <scope>NUCLEOTIDE SEQUENCE [LARGE SCALE GENOMIC DNA]</scope>
    <source>
        <strain evidence="7">cv. UVA1</strain>
    </source>
</reference>
<dbReference type="GO" id="GO:0007051">
    <property type="term" value="P:spindle organization"/>
    <property type="evidence" value="ECO:0007669"/>
    <property type="project" value="TreeGrafter"/>
</dbReference>
<dbReference type="OrthoDB" id="1723707at2759"/>
<dbReference type="GO" id="GO:0000278">
    <property type="term" value="P:mitotic cell cycle"/>
    <property type="evidence" value="ECO:0007669"/>
    <property type="project" value="TreeGrafter"/>
</dbReference>
<dbReference type="InterPro" id="IPR011989">
    <property type="entry name" value="ARM-like"/>
</dbReference>
<dbReference type="PANTHER" id="PTHR22706">
    <property type="entry name" value="ASSEMBLY FACTOR FOR SPINDLE MICROTUBULES"/>
    <property type="match status" value="1"/>
</dbReference>
<keyword evidence="4" id="KW-0112">Calmodulin-binding</keyword>
<dbReference type="PROSITE" id="PS50176">
    <property type="entry name" value="ARM_REPEAT"/>
    <property type="match status" value="1"/>
</dbReference>
<evidence type="ECO:0000256" key="1">
    <source>
        <dbReference type="ARBA" id="ARBA00004496"/>
    </source>
</evidence>
<evidence type="ECO:0000313" key="7">
    <source>
        <dbReference type="Proteomes" id="UP000325081"/>
    </source>
</evidence>
<dbReference type="EMBL" id="BKCP01004805">
    <property type="protein sequence ID" value="GER33898.1"/>
    <property type="molecule type" value="Genomic_DNA"/>
</dbReference>
<proteinExistence type="predicted"/>
<organism evidence="6 7">
    <name type="scientific">Striga asiatica</name>
    <name type="common">Asiatic witchweed</name>
    <name type="synonym">Buchnera asiatica</name>
    <dbReference type="NCBI Taxonomy" id="4170"/>
    <lineage>
        <taxon>Eukaryota</taxon>
        <taxon>Viridiplantae</taxon>
        <taxon>Streptophyta</taxon>
        <taxon>Embryophyta</taxon>
        <taxon>Tracheophyta</taxon>
        <taxon>Spermatophyta</taxon>
        <taxon>Magnoliopsida</taxon>
        <taxon>eudicotyledons</taxon>
        <taxon>Gunneridae</taxon>
        <taxon>Pentapetalae</taxon>
        <taxon>asterids</taxon>
        <taxon>lamiids</taxon>
        <taxon>Lamiales</taxon>
        <taxon>Orobanchaceae</taxon>
        <taxon>Buchnereae</taxon>
        <taxon>Striga</taxon>
    </lineage>
</organism>
<protein>
    <submittedName>
        <fullName evidence="6">Abnormal spindle-like microcephaly-associated protein-like protein</fullName>
    </submittedName>
</protein>